<dbReference type="InterPro" id="IPR020904">
    <property type="entry name" value="Sc_DH/Rdtase_CS"/>
</dbReference>
<keyword evidence="2" id="KW-0521">NADP</keyword>
<gene>
    <name evidence="4" type="ORF">M406DRAFT_269312</name>
</gene>
<dbReference type="EMBL" id="MU032353">
    <property type="protein sequence ID" value="KAF3760409.1"/>
    <property type="molecule type" value="Genomic_DNA"/>
</dbReference>
<evidence type="ECO:0000256" key="2">
    <source>
        <dbReference type="ARBA" id="ARBA00022857"/>
    </source>
</evidence>
<dbReference type="Gene3D" id="3.40.50.720">
    <property type="entry name" value="NAD(P)-binding Rossmann-like Domain"/>
    <property type="match status" value="1"/>
</dbReference>
<comment type="similarity">
    <text evidence="1">Belongs to the short-chain dehydrogenases/reductases (SDR) family.</text>
</comment>
<dbReference type="Pfam" id="PF00106">
    <property type="entry name" value="adh_short"/>
    <property type="match status" value="1"/>
</dbReference>
<evidence type="ECO:0000256" key="3">
    <source>
        <dbReference type="ARBA" id="ARBA00023002"/>
    </source>
</evidence>
<dbReference type="InterPro" id="IPR036291">
    <property type="entry name" value="NAD(P)-bd_dom_sf"/>
</dbReference>
<dbReference type="PROSITE" id="PS00061">
    <property type="entry name" value="ADH_SHORT"/>
    <property type="match status" value="1"/>
</dbReference>
<dbReference type="GeneID" id="63835128"/>
<sequence length="324" mass="35255">MASLNIQDSDIPLLQGKTAIITGGSSGIGLAAVRLLAQKGATVHVLDINRPAKEKEEGEGGLDPLERSVHFHRCDMTSWEQLRGAIDSVDGPIDYVFANAGVSEEADYFADRLDADGLLAEPAYRVLDVNVRSVYNVVKLAWSRMRRDKTPGSIVITTSASGYAPEQSLPVYSSGKLALVGLIRALRSVIIRDNITINGVAPAATITNLLPAHLAAPIRAQGLPVSDAHSVGRALVYSAVAKQTRRVQAYGRDRNVDNSNNADDNVLSARNRWNGRVILTLGDTYTEVEEPTADLRPFWMGRENDRLTRLQQAATDFRPEEGDR</sequence>
<keyword evidence="5" id="KW-1185">Reference proteome</keyword>
<dbReference type="PANTHER" id="PTHR43180">
    <property type="entry name" value="3-OXOACYL-(ACYL-CARRIER-PROTEIN) REDUCTASE (AFU_ORTHOLOGUE AFUA_6G11210)"/>
    <property type="match status" value="1"/>
</dbReference>
<dbReference type="OrthoDB" id="37659at2759"/>
<evidence type="ECO:0000313" key="4">
    <source>
        <dbReference type="EMBL" id="KAF3760409.1"/>
    </source>
</evidence>
<organism evidence="4 5">
    <name type="scientific">Cryphonectria parasitica (strain ATCC 38755 / EP155)</name>
    <dbReference type="NCBI Taxonomy" id="660469"/>
    <lineage>
        <taxon>Eukaryota</taxon>
        <taxon>Fungi</taxon>
        <taxon>Dikarya</taxon>
        <taxon>Ascomycota</taxon>
        <taxon>Pezizomycotina</taxon>
        <taxon>Sordariomycetes</taxon>
        <taxon>Sordariomycetidae</taxon>
        <taxon>Diaporthales</taxon>
        <taxon>Cryphonectriaceae</taxon>
        <taxon>Cryphonectria-Endothia species complex</taxon>
        <taxon>Cryphonectria</taxon>
    </lineage>
</organism>
<dbReference type="PANTHER" id="PTHR43180:SF80">
    <property type="entry name" value="NAD(P)-BINDING PROTEIN"/>
    <property type="match status" value="1"/>
</dbReference>
<protein>
    <submittedName>
        <fullName evidence="4">NAD(P)-binding protein</fullName>
    </submittedName>
</protein>
<dbReference type="SUPFAM" id="SSF51735">
    <property type="entry name" value="NAD(P)-binding Rossmann-fold domains"/>
    <property type="match status" value="1"/>
</dbReference>
<name>A0A9P4XT03_CRYP1</name>
<accession>A0A9P4XT03</accession>
<dbReference type="InterPro" id="IPR002347">
    <property type="entry name" value="SDR_fam"/>
</dbReference>
<evidence type="ECO:0000313" key="5">
    <source>
        <dbReference type="Proteomes" id="UP000803844"/>
    </source>
</evidence>
<comment type="caution">
    <text evidence="4">The sequence shown here is derived from an EMBL/GenBank/DDBJ whole genome shotgun (WGS) entry which is preliminary data.</text>
</comment>
<dbReference type="PRINTS" id="PR00081">
    <property type="entry name" value="GDHRDH"/>
</dbReference>
<dbReference type="GO" id="GO:0016491">
    <property type="term" value="F:oxidoreductase activity"/>
    <property type="evidence" value="ECO:0007669"/>
    <property type="project" value="UniProtKB-KW"/>
</dbReference>
<dbReference type="AlphaFoldDB" id="A0A9P4XT03"/>
<dbReference type="Proteomes" id="UP000803844">
    <property type="component" value="Unassembled WGS sequence"/>
</dbReference>
<dbReference type="RefSeq" id="XP_040771388.1">
    <property type="nucleotide sequence ID" value="XM_040917999.1"/>
</dbReference>
<evidence type="ECO:0000256" key="1">
    <source>
        <dbReference type="ARBA" id="ARBA00006484"/>
    </source>
</evidence>
<proteinExistence type="inferred from homology"/>
<keyword evidence="3" id="KW-0560">Oxidoreductase</keyword>
<reference evidence="4" key="1">
    <citation type="journal article" date="2020" name="Phytopathology">
        <title>Genome sequence of the chestnut blight fungus Cryphonectria parasitica EP155: A fundamental resource for an archetypical invasive plant pathogen.</title>
        <authorList>
            <person name="Crouch J.A."/>
            <person name="Dawe A."/>
            <person name="Aerts A."/>
            <person name="Barry K."/>
            <person name="Churchill A.C.L."/>
            <person name="Grimwood J."/>
            <person name="Hillman B."/>
            <person name="Milgroom M.G."/>
            <person name="Pangilinan J."/>
            <person name="Smith M."/>
            <person name="Salamov A."/>
            <person name="Schmutz J."/>
            <person name="Yadav J."/>
            <person name="Grigoriev I.V."/>
            <person name="Nuss D."/>
        </authorList>
    </citation>
    <scope>NUCLEOTIDE SEQUENCE</scope>
    <source>
        <strain evidence="4">EP155</strain>
    </source>
</reference>